<evidence type="ECO:0000313" key="1">
    <source>
        <dbReference type="EMBL" id="AGP33970.1"/>
    </source>
</evidence>
<dbReference type="Proteomes" id="UP000014803">
    <property type="component" value="Chromosome"/>
</dbReference>
<dbReference type="EMBL" id="CP003969">
    <property type="protein sequence ID" value="AGP33970.1"/>
    <property type="molecule type" value="Genomic_DNA"/>
</dbReference>
<dbReference type="KEGG" id="scu:SCE1572_05355"/>
<protein>
    <submittedName>
        <fullName evidence="1">Uncharacterized protein</fullName>
    </submittedName>
</protein>
<proteinExistence type="predicted"/>
<dbReference type="HOGENOM" id="CLU_3157872_0_0_7"/>
<accession>S4XQ89</accession>
<dbReference type="AlphaFoldDB" id="S4XQ89"/>
<evidence type="ECO:0000313" key="2">
    <source>
        <dbReference type="Proteomes" id="UP000014803"/>
    </source>
</evidence>
<reference evidence="1 2" key="1">
    <citation type="journal article" date="2013" name="Sci. Rep.">
        <title>Extraordinary expansion of a Sorangium cellulosum genome from an alkaline milieu.</title>
        <authorList>
            <person name="Han K."/>
            <person name="Li Z.F."/>
            <person name="Peng R."/>
            <person name="Zhu L.P."/>
            <person name="Zhou T."/>
            <person name="Wang L.G."/>
            <person name="Li S.G."/>
            <person name="Zhang X.B."/>
            <person name="Hu W."/>
            <person name="Wu Z.H."/>
            <person name="Qin N."/>
            <person name="Li Y.Z."/>
        </authorList>
    </citation>
    <scope>NUCLEOTIDE SEQUENCE [LARGE SCALE GENOMIC DNA]</scope>
    <source>
        <strain evidence="1 2">So0157-2</strain>
    </source>
</reference>
<name>S4XQ89_SORCE</name>
<gene>
    <name evidence="1" type="ORF">SCE1572_05355</name>
</gene>
<dbReference type="STRING" id="1254432.SCE1572_05355"/>
<sequence>MLAAVPPSFRPPDVDPTCRRVRGGAGLTAPRSLTSGGLAATVAGATLD</sequence>
<organism evidence="1 2">
    <name type="scientific">Sorangium cellulosum So0157-2</name>
    <dbReference type="NCBI Taxonomy" id="1254432"/>
    <lineage>
        <taxon>Bacteria</taxon>
        <taxon>Pseudomonadati</taxon>
        <taxon>Myxococcota</taxon>
        <taxon>Polyangia</taxon>
        <taxon>Polyangiales</taxon>
        <taxon>Polyangiaceae</taxon>
        <taxon>Sorangium</taxon>
    </lineage>
</organism>